<feature type="transmembrane region" description="Helical" evidence="1">
    <location>
        <begin position="265"/>
        <end position="286"/>
    </location>
</feature>
<dbReference type="RefSeq" id="WP_340934406.1">
    <property type="nucleotide sequence ID" value="NZ_CP150496.1"/>
</dbReference>
<dbReference type="InterPro" id="IPR037185">
    <property type="entry name" value="EmrE-like"/>
</dbReference>
<organism evidence="3 4">
    <name type="scientific">Polaribacter marinaquae</name>
    <dbReference type="NCBI Taxonomy" id="1642819"/>
    <lineage>
        <taxon>Bacteria</taxon>
        <taxon>Pseudomonadati</taxon>
        <taxon>Bacteroidota</taxon>
        <taxon>Flavobacteriia</taxon>
        <taxon>Flavobacteriales</taxon>
        <taxon>Flavobacteriaceae</taxon>
    </lineage>
</organism>
<keyword evidence="1" id="KW-0472">Membrane</keyword>
<dbReference type="InterPro" id="IPR000620">
    <property type="entry name" value="EamA_dom"/>
</dbReference>
<proteinExistence type="predicted"/>
<dbReference type="PANTHER" id="PTHR22911">
    <property type="entry name" value="ACYL-MALONYL CONDENSING ENZYME-RELATED"/>
    <property type="match status" value="1"/>
</dbReference>
<evidence type="ECO:0000313" key="4">
    <source>
        <dbReference type="Proteomes" id="UP001491088"/>
    </source>
</evidence>
<sequence>MQESKLKNYLLLHLIVFIWGFTAILGALITIDAIPLVWYRMLLAVIFIAIYFLWKKKSFRVNKKGLLKFLFTGIVIALHWVFFFKAIKVSNVSVALVTMSTGAFFASLIEPIFFRRKINTLEIFLGLLVIGGLYIIFNFESQYKLGIIYALIASFLSALFAVLNGLYIKKYTADVISFYQLFFGVAFITVYLLITNGFSIAFFQIETSDWLYLLILSSICTAYAFIASVEVMKYLSPYTVMLTINLEPIYAIILALIIFGDKEQMSNTFYLGAFIVLFVVLLNGILKNRKTLKDKIQQKLKKKKVI</sequence>
<feature type="transmembrane region" description="Helical" evidence="1">
    <location>
        <begin position="179"/>
        <end position="204"/>
    </location>
</feature>
<dbReference type="Proteomes" id="UP001491088">
    <property type="component" value="Chromosome"/>
</dbReference>
<feature type="transmembrane region" description="Helical" evidence="1">
    <location>
        <begin position="37"/>
        <end position="54"/>
    </location>
</feature>
<feature type="transmembrane region" description="Helical" evidence="1">
    <location>
        <begin position="210"/>
        <end position="226"/>
    </location>
</feature>
<feature type="domain" description="EamA" evidence="2">
    <location>
        <begin position="145"/>
        <end position="282"/>
    </location>
</feature>
<dbReference type="Pfam" id="PF00892">
    <property type="entry name" value="EamA"/>
    <property type="match status" value="2"/>
</dbReference>
<name>A0ABZ2TUH5_9FLAO</name>
<accession>A0ABZ2TUH5</accession>
<feature type="domain" description="EamA" evidence="2">
    <location>
        <begin position="9"/>
        <end position="137"/>
    </location>
</feature>
<dbReference type="SUPFAM" id="SSF103481">
    <property type="entry name" value="Multidrug resistance efflux transporter EmrE"/>
    <property type="match status" value="2"/>
</dbReference>
<keyword evidence="4" id="KW-1185">Reference proteome</keyword>
<keyword evidence="1" id="KW-1133">Transmembrane helix</keyword>
<evidence type="ECO:0000259" key="2">
    <source>
        <dbReference type="Pfam" id="PF00892"/>
    </source>
</evidence>
<dbReference type="PANTHER" id="PTHR22911:SF79">
    <property type="entry name" value="MOBA-LIKE NTP TRANSFERASE DOMAIN-CONTAINING PROTEIN"/>
    <property type="match status" value="1"/>
</dbReference>
<protein>
    <submittedName>
        <fullName evidence="3">DMT family transporter</fullName>
    </submittedName>
</protein>
<keyword evidence="1" id="KW-0812">Transmembrane</keyword>
<dbReference type="EMBL" id="CP150496">
    <property type="protein sequence ID" value="WYW56523.1"/>
    <property type="molecule type" value="Genomic_DNA"/>
</dbReference>
<gene>
    <name evidence="3" type="ORF">WG950_04515</name>
</gene>
<feature type="transmembrane region" description="Helical" evidence="1">
    <location>
        <begin position="9"/>
        <end position="31"/>
    </location>
</feature>
<feature type="transmembrane region" description="Helical" evidence="1">
    <location>
        <begin position="66"/>
        <end position="83"/>
    </location>
</feature>
<evidence type="ECO:0000256" key="1">
    <source>
        <dbReference type="SAM" id="Phobius"/>
    </source>
</evidence>
<reference evidence="3 4" key="1">
    <citation type="submission" date="2024-03" db="EMBL/GenBank/DDBJ databases">
        <authorList>
            <person name="Cao K."/>
        </authorList>
    </citation>
    <scope>NUCLEOTIDE SEQUENCE [LARGE SCALE GENOMIC DNA]</scope>
    <source>
        <strain evidence="3 4">MCCC 1K00696</strain>
    </source>
</reference>
<feature type="transmembrane region" description="Helical" evidence="1">
    <location>
        <begin position="238"/>
        <end position="259"/>
    </location>
</feature>
<evidence type="ECO:0000313" key="3">
    <source>
        <dbReference type="EMBL" id="WYW56523.1"/>
    </source>
</evidence>
<feature type="transmembrane region" description="Helical" evidence="1">
    <location>
        <begin position="145"/>
        <end position="167"/>
    </location>
</feature>
<feature type="transmembrane region" description="Helical" evidence="1">
    <location>
        <begin position="89"/>
        <end position="109"/>
    </location>
</feature>
<feature type="transmembrane region" description="Helical" evidence="1">
    <location>
        <begin position="121"/>
        <end position="139"/>
    </location>
</feature>